<feature type="signal peptide" evidence="1">
    <location>
        <begin position="1"/>
        <end position="15"/>
    </location>
</feature>
<comment type="caution">
    <text evidence="2">The sequence shown here is derived from an EMBL/GenBank/DDBJ whole genome shotgun (WGS) entry which is preliminary data.</text>
</comment>
<reference evidence="2" key="1">
    <citation type="journal article" date="2019" name="bioRxiv">
        <title>The Genome of the Zebra Mussel, Dreissena polymorpha: A Resource for Invasive Species Research.</title>
        <authorList>
            <person name="McCartney M.A."/>
            <person name="Auch B."/>
            <person name="Kono T."/>
            <person name="Mallez S."/>
            <person name="Zhang Y."/>
            <person name="Obille A."/>
            <person name="Becker A."/>
            <person name="Abrahante J.E."/>
            <person name="Garbe J."/>
            <person name="Badalamenti J.P."/>
            <person name="Herman A."/>
            <person name="Mangelson H."/>
            <person name="Liachko I."/>
            <person name="Sullivan S."/>
            <person name="Sone E.D."/>
            <person name="Koren S."/>
            <person name="Silverstein K.A.T."/>
            <person name="Beckman K.B."/>
            <person name="Gohl D.M."/>
        </authorList>
    </citation>
    <scope>NUCLEOTIDE SEQUENCE</scope>
    <source>
        <strain evidence="2">Duluth1</strain>
        <tissue evidence="2">Whole animal</tissue>
    </source>
</reference>
<evidence type="ECO:0000313" key="3">
    <source>
        <dbReference type="Proteomes" id="UP000828390"/>
    </source>
</evidence>
<feature type="chain" id="PRO_5038549999" evidence="1">
    <location>
        <begin position="16"/>
        <end position="152"/>
    </location>
</feature>
<protein>
    <submittedName>
        <fullName evidence="2">Uncharacterized protein</fullName>
    </submittedName>
</protein>
<keyword evidence="1" id="KW-0732">Signal</keyword>
<gene>
    <name evidence="2" type="ORF">DPMN_004557</name>
</gene>
<proteinExistence type="predicted"/>
<keyword evidence="3" id="KW-1185">Reference proteome</keyword>
<sequence length="152" mass="17963">MPVLILCMGIALCITSKEKWRCSNGKRFTNNLQIKAMGHLMLDLCRFNKDAREKQRIIILSCSERTCSLVLVRYDFRPCQTYFVKRCERKEVLRKYQRDGELILDYTNRLFDSFLKSSDLTILLQPSTLQQKRHKMANDAKCICWLVEEMLS</sequence>
<dbReference type="EMBL" id="JAIWYP010000001">
    <property type="protein sequence ID" value="KAH3880638.1"/>
    <property type="molecule type" value="Genomic_DNA"/>
</dbReference>
<accession>A0A9D4MNR4</accession>
<evidence type="ECO:0000313" key="2">
    <source>
        <dbReference type="EMBL" id="KAH3880638.1"/>
    </source>
</evidence>
<name>A0A9D4MNR4_DREPO</name>
<organism evidence="2 3">
    <name type="scientific">Dreissena polymorpha</name>
    <name type="common">Zebra mussel</name>
    <name type="synonym">Mytilus polymorpha</name>
    <dbReference type="NCBI Taxonomy" id="45954"/>
    <lineage>
        <taxon>Eukaryota</taxon>
        <taxon>Metazoa</taxon>
        <taxon>Spiralia</taxon>
        <taxon>Lophotrochozoa</taxon>
        <taxon>Mollusca</taxon>
        <taxon>Bivalvia</taxon>
        <taxon>Autobranchia</taxon>
        <taxon>Heteroconchia</taxon>
        <taxon>Euheterodonta</taxon>
        <taxon>Imparidentia</taxon>
        <taxon>Neoheterodontei</taxon>
        <taxon>Myida</taxon>
        <taxon>Dreissenoidea</taxon>
        <taxon>Dreissenidae</taxon>
        <taxon>Dreissena</taxon>
    </lineage>
</organism>
<dbReference type="Proteomes" id="UP000828390">
    <property type="component" value="Unassembled WGS sequence"/>
</dbReference>
<evidence type="ECO:0000256" key="1">
    <source>
        <dbReference type="SAM" id="SignalP"/>
    </source>
</evidence>
<dbReference type="AlphaFoldDB" id="A0A9D4MNR4"/>
<reference evidence="2" key="2">
    <citation type="submission" date="2020-11" db="EMBL/GenBank/DDBJ databases">
        <authorList>
            <person name="McCartney M.A."/>
            <person name="Auch B."/>
            <person name="Kono T."/>
            <person name="Mallez S."/>
            <person name="Becker A."/>
            <person name="Gohl D.M."/>
            <person name="Silverstein K.A.T."/>
            <person name="Koren S."/>
            <person name="Bechman K.B."/>
            <person name="Herman A."/>
            <person name="Abrahante J.E."/>
            <person name="Garbe J."/>
        </authorList>
    </citation>
    <scope>NUCLEOTIDE SEQUENCE</scope>
    <source>
        <strain evidence="2">Duluth1</strain>
        <tissue evidence="2">Whole animal</tissue>
    </source>
</reference>